<dbReference type="HOGENOM" id="CLU_1821040_0_0_2"/>
<evidence type="ECO:0000313" key="1">
    <source>
        <dbReference type="EMBL" id="AKB84567.1"/>
    </source>
</evidence>
<dbReference type="EMBL" id="CP009518">
    <property type="protein sequence ID" value="AKB84567.1"/>
    <property type="molecule type" value="Genomic_DNA"/>
</dbReference>
<proteinExistence type="predicted"/>
<keyword evidence="2" id="KW-1185">Reference proteome</keyword>
<evidence type="ECO:0008006" key="3">
    <source>
        <dbReference type="Google" id="ProtNLM"/>
    </source>
</evidence>
<dbReference type="KEGG" id="mmet:MCMEM_0514"/>
<dbReference type="Pfam" id="PF12869">
    <property type="entry name" value="tRNA_anti-like"/>
    <property type="match status" value="1"/>
</dbReference>
<organism evidence="1 2">
    <name type="scientific">Methanococcoides methylutens MM1</name>
    <dbReference type="NCBI Taxonomy" id="1434104"/>
    <lineage>
        <taxon>Archaea</taxon>
        <taxon>Methanobacteriati</taxon>
        <taxon>Methanobacteriota</taxon>
        <taxon>Stenosarchaea group</taxon>
        <taxon>Methanomicrobia</taxon>
        <taxon>Methanosarcinales</taxon>
        <taxon>Methanosarcinaceae</taxon>
        <taxon>Methanococcoides</taxon>
    </lineage>
</organism>
<dbReference type="Proteomes" id="UP000033048">
    <property type="component" value="Chromosome"/>
</dbReference>
<protein>
    <recommendedName>
        <fullName evidence="3">OB-fold nucleic acid binding domain protein</fullName>
    </recommendedName>
</protein>
<name>A0A0E3SR19_METMT</name>
<sequence length="141" mass="15471">MAVLVVSGCSAPDDGQKEVSELARDLGIDVVSTSFDDFGAIFCDPNSSSENISILVDEEYKGNFVQWTGIVYAITDNGRSYTVQVKHCQDSLTDAAVTFNINENEAVSKLIKGQEVTYLGRVTRYQNGVGFWVEEAYLVPE</sequence>
<gene>
    <name evidence="1" type="ORF">MCMEM_0514</name>
</gene>
<reference evidence="1 2" key="1">
    <citation type="submission" date="2014-07" db="EMBL/GenBank/DDBJ databases">
        <title>Methanogenic archaea and the global carbon cycle.</title>
        <authorList>
            <person name="Henriksen J.R."/>
            <person name="Luke J."/>
            <person name="Reinhart S."/>
            <person name="Benedict M.N."/>
            <person name="Youngblut N.D."/>
            <person name="Metcalf M.E."/>
            <person name="Whitaker R.J."/>
            <person name="Metcalf W.W."/>
        </authorList>
    </citation>
    <scope>NUCLEOTIDE SEQUENCE [LARGE SCALE GENOMIC DNA]</scope>
    <source>
        <strain evidence="1 2">MM1</strain>
    </source>
</reference>
<dbReference type="AlphaFoldDB" id="A0A0E3SR19"/>
<dbReference type="InterPro" id="IPR024422">
    <property type="entry name" value="Protein_unknown_function_OB"/>
</dbReference>
<evidence type="ECO:0000313" key="2">
    <source>
        <dbReference type="Proteomes" id="UP000033048"/>
    </source>
</evidence>
<accession>A0A0E3SR19</accession>